<accession>A0ABQ5K8P5</accession>
<dbReference type="PANTHER" id="PTHR33064">
    <property type="entry name" value="POL PROTEIN"/>
    <property type="match status" value="1"/>
</dbReference>
<evidence type="ECO:0000313" key="3">
    <source>
        <dbReference type="Proteomes" id="UP001057375"/>
    </source>
</evidence>
<dbReference type="InterPro" id="IPR043502">
    <property type="entry name" value="DNA/RNA_pol_sf"/>
</dbReference>
<protein>
    <recommendedName>
        <fullName evidence="1">Reverse transcriptase/retrotransposon-derived protein RNase H-like domain-containing protein</fullName>
    </recommendedName>
</protein>
<dbReference type="Gene3D" id="3.30.70.270">
    <property type="match status" value="1"/>
</dbReference>
<sequence>GLGIRRSPKKFEALKKFTDVQDLSALRSFIGSMNYLKRYIPYYAELAKPITKLLSEKTKKFHWGAKQRQAAKKIIAALEKNTCLEHVRDDRELHMFTDASTVGIGGVLMQYHPSDKGLKEPAVVSFMSKTLTSVEARYTITELEAYAIFYCRDSGKKSHLQKREF</sequence>
<name>A0ABQ5K8P5_9EUKA</name>
<feature type="domain" description="Reverse transcriptase/retrotransposon-derived protein RNase H-like" evidence="1">
    <location>
        <begin position="63"/>
        <end position="151"/>
    </location>
</feature>
<dbReference type="InterPro" id="IPR051320">
    <property type="entry name" value="Viral_Replic_Matur_Polypro"/>
</dbReference>
<evidence type="ECO:0000313" key="2">
    <source>
        <dbReference type="EMBL" id="GKT28914.1"/>
    </source>
</evidence>
<dbReference type="InterPro" id="IPR041577">
    <property type="entry name" value="RT_RNaseH_2"/>
</dbReference>
<dbReference type="Proteomes" id="UP001057375">
    <property type="component" value="Unassembled WGS sequence"/>
</dbReference>
<dbReference type="EMBL" id="BQXS01000538">
    <property type="protein sequence ID" value="GKT28914.1"/>
    <property type="molecule type" value="Genomic_DNA"/>
</dbReference>
<dbReference type="InterPro" id="IPR043128">
    <property type="entry name" value="Rev_trsase/Diguanyl_cyclase"/>
</dbReference>
<keyword evidence="3" id="KW-1185">Reference proteome</keyword>
<reference evidence="2" key="1">
    <citation type="submission" date="2022-03" db="EMBL/GenBank/DDBJ databases">
        <title>Draft genome sequence of Aduncisulcus paluster, a free-living microaerophilic Fornicata.</title>
        <authorList>
            <person name="Yuyama I."/>
            <person name="Kume K."/>
            <person name="Tamura T."/>
            <person name="Inagaki Y."/>
            <person name="Hashimoto T."/>
        </authorList>
    </citation>
    <scope>NUCLEOTIDE SEQUENCE</scope>
    <source>
        <strain evidence="2">NY0171</strain>
    </source>
</reference>
<dbReference type="Pfam" id="PF17919">
    <property type="entry name" value="RT_RNaseH_2"/>
    <property type="match status" value="1"/>
</dbReference>
<dbReference type="SUPFAM" id="SSF56672">
    <property type="entry name" value="DNA/RNA polymerases"/>
    <property type="match status" value="1"/>
</dbReference>
<proteinExistence type="predicted"/>
<dbReference type="PANTHER" id="PTHR33064:SF37">
    <property type="entry name" value="RIBONUCLEASE H"/>
    <property type="match status" value="1"/>
</dbReference>
<organism evidence="2 3">
    <name type="scientific">Aduncisulcus paluster</name>
    <dbReference type="NCBI Taxonomy" id="2918883"/>
    <lineage>
        <taxon>Eukaryota</taxon>
        <taxon>Metamonada</taxon>
        <taxon>Carpediemonas-like organisms</taxon>
        <taxon>Aduncisulcus</taxon>
    </lineage>
</organism>
<gene>
    <name evidence="2" type="ORF">ADUPG1_000935</name>
</gene>
<comment type="caution">
    <text evidence="2">The sequence shown here is derived from an EMBL/GenBank/DDBJ whole genome shotgun (WGS) entry which is preliminary data.</text>
</comment>
<evidence type="ECO:0000259" key="1">
    <source>
        <dbReference type="Pfam" id="PF17919"/>
    </source>
</evidence>
<feature type="non-terminal residue" evidence="2">
    <location>
        <position position="1"/>
    </location>
</feature>